<dbReference type="KEGG" id="mya:MORIYA_0557"/>
<feature type="domain" description="Lipid/polyisoprenoid-binding YceI-like" evidence="2">
    <location>
        <begin position="28"/>
        <end position="193"/>
    </location>
</feature>
<reference evidence="4" key="1">
    <citation type="submission" date="2018-05" db="EMBL/GenBank/DDBJ databases">
        <authorList>
            <person name="Cea G.-C."/>
            <person name="William W."/>
        </authorList>
    </citation>
    <scope>NUCLEOTIDE SEQUENCE [LARGE SCALE GENOMIC DNA]</scope>
    <source>
        <strain evidence="4">DB21MT 5</strain>
    </source>
</reference>
<evidence type="ECO:0000313" key="3">
    <source>
        <dbReference type="EMBL" id="SQD77035.1"/>
    </source>
</evidence>
<dbReference type="InterPro" id="IPR036761">
    <property type="entry name" value="TTHA0802/YceI-like_sf"/>
</dbReference>
<feature type="chain" id="PRO_5016431613" evidence="1">
    <location>
        <begin position="27"/>
        <end position="195"/>
    </location>
</feature>
<accession>A0A330LSF0</accession>
<gene>
    <name evidence="3" type="primary">yceI</name>
    <name evidence="3" type="ORF">MORIYA_0557</name>
</gene>
<dbReference type="AlphaFoldDB" id="A0A330LSF0"/>
<evidence type="ECO:0000259" key="2">
    <source>
        <dbReference type="SMART" id="SM00867"/>
    </source>
</evidence>
<proteinExistence type="predicted"/>
<dbReference type="OrthoDB" id="9811006at2"/>
<dbReference type="Pfam" id="PF04264">
    <property type="entry name" value="YceI"/>
    <property type="match status" value="1"/>
</dbReference>
<dbReference type="PANTHER" id="PTHR34406">
    <property type="entry name" value="PROTEIN YCEI"/>
    <property type="match status" value="1"/>
</dbReference>
<protein>
    <submittedName>
        <fullName evidence="3">Polyprenyl-pyrophosphate binding protein</fullName>
    </submittedName>
</protein>
<dbReference type="InterPro" id="IPR007372">
    <property type="entry name" value="Lipid/polyisoprenoid-bd_YceI"/>
</dbReference>
<dbReference type="RefSeq" id="WP_112712481.1">
    <property type="nucleotide sequence ID" value="NZ_LS483250.1"/>
</dbReference>
<organism evidence="3 4">
    <name type="scientific">Moritella yayanosii</name>
    <dbReference type="NCBI Taxonomy" id="69539"/>
    <lineage>
        <taxon>Bacteria</taxon>
        <taxon>Pseudomonadati</taxon>
        <taxon>Pseudomonadota</taxon>
        <taxon>Gammaproteobacteria</taxon>
        <taxon>Alteromonadales</taxon>
        <taxon>Moritellaceae</taxon>
        <taxon>Moritella</taxon>
    </lineage>
</organism>
<keyword evidence="1" id="KW-0732">Signal</keyword>
<dbReference type="Proteomes" id="UP000250163">
    <property type="component" value="Chromosome MORIYA"/>
</dbReference>
<feature type="signal peptide" evidence="1">
    <location>
        <begin position="1"/>
        <end position="26"/>
    </location>
</feature>
<dbReference type="PANTHER" id="PTHR34406:SF1">
    <property type="entry name" value="PROTEIN YCEI"/>
    <property type="match status" value="1"/>
</dbReference>
<evidence type="ECO:0000313" key="4">
    <source>
        <dbReference type="Proteomes" id="UP000250163"/>
    </source>
</evidence>
<keyword evidence="4" id="KW-1185">Reference proteome</keyword>
<dbReference type="SMART" id="SM00867">
    <property type="entry name" value="YceI"/>
    <property type="match status" value="1"/>
</dbReference>
<sequence length="195" mass="21185">MKKQILAVAITASSLFTAVAPNVAQAADYNIDVAGAHASVQFKIKHLGYSWLLGRFNTFDGDFSYDAKSPNASQINLIIDTASLDSNHAERDKHLKSDDFLDVKKFPKAKFRSQSIKFSDDTNGMVTGLFTLKGITKTITFPITKVGEGADPWGGHRVGFTGEASLKLTDYGITTDLGPASVYVDMTFNIEGVRL</sequence>
<evidence type="ECO:0000256" key="1">
    <source>
        <dbReference type="SAM" id="SignalP"/>
    </source>
</evidence>
<dbReference type="Gene3D" id="2.40.128.110">
    <property type="entry name" value="Lipid/polyisoprenoid-binding, YceI-like"/>
    <property type="match status" value="1"/>
</dbReference>
<dbReference type="NCBIfam" id="NF002994">
    <property type="entry name" value="PRK03757.1"/>
    <property type="match status" value="1"/>
</dbReference>
<name>A0A330LSF0_9GAMM</name>
<dbReference type="EMBL" id="LS483250">
    <property type="protein sequence ID" value="SQD77035.1"/>
    <property type="molecule type" value="Genomic_DNA"/>
</dbReference>
<dbReference type="SUPFAM" id="SSF101874">
    <property type="entry name" value="YceI-like"/>
    <property type="match status" value="1"/>
</dbReference>